<evidence type="ECO:0000313" key="1">
    <source>
        <dbReference type="EMBL" id="JAD94631.1"/>
    </source>
</evidence>
<accession>A0A0A9E3L7</accession>
<dbReference type="EMBL" id="GBRH01203264">
    <property type="protein sequence ID" value="JAD94631.1"/>
    <property type="molecule type" value="Transcribed_RNA"/>
</dbReference>
<dbReference type="AlphaFoldDB" id="A0A0A9E3L7"/>
<reference evidence="1" key="2">
    <citation type="journal article" date="2015" name="Data Brief">
        <title>Shoot transcriptome of the giant reed, Arundo donax.</title>
        <authorList>
            <person name="Barrero R.A."/>
            <person name="Guerrero F.D."/>
            <person name="Moolhuijzen P."/>
            <person name="Goolsby J.A."/>
            <person name="Tidwell J."/>
            <person name="Bellgard S.E."/>
            <person name="Bellgard M.I."/>
        </authorList>
    </citation>
    <scope>NUCLEOTIDE SEQUENCE</scope>
    <source>
        <tissue evidence="1">Shoot tissue taken approximately 20 cm above the soil surface</tissue>
    </source>
</reference>
<protein>
    <submittedName>
        <fullName evidence="1">Uncharacterized protein</fullName>
    </submittedName>
</protein>
<name>A0A0A9E3L7_ARUDO</name>
<reference evidence="1" key="1">
    <citation type="submission" date="2014-09" db="EMBL/GenBank/DDBJ databases">
        <authorList>
            <person name="Magalhaes I.L.F."/>
            <person name="Oliveira U."/>
            <person name="Santos F.R."/>
            <person name="Vidigal T.H.D.A."/>
            <person name="Brescovit A.D."/>
            <person name="Santos A.J."/>
        </authorList>
    </citation>
    <scope>NUCLEOTIDE SEQUENCE</scope>
    <source>
        <tissue evidence="1">Shoot tissue taken approximately 20 cm above the soil surface</tissue>
    </source>
</reference>
<sequence length="59" mass="6546">MIWSRIWRRRPSHPATTRHAACPRCCTCTCTCATSTSAAADISMEAETSREEGMGRKQS</sequence>
<organism evidence="1">
    <name type="scientific">Arundo donax</name>
    <name type="common">Giant reed</name>
    <name type="synonym">Donax arundinaceus</name>
    <dbReference type="NCBI Taxonomy" id="35708"/>
    <lineage>
        <taxon>Eukaryota</taxon>
        <taxon>Viridiplantae</taxon>
        <taxon>Streptophyta</taxon>
        <taxon>Embryophyta</taxon>
        <taxon>Tracheophyta</taxon>
        <taxon>Spermatophyta</taxon>
        <taxon>Magnoliopsida</taxon>
        <taxon>Liliopsida</taxon>
        <taxon>Poales</taxon>
        <taxon>Poaceae</taxon>
        <taxon>PACMAD clade</taxon>
        <taxon>Arundinoideae</taxon>
        <taxon>Arundineae</taxon>
        <taxon>Arundo</taxon>
    </lineage>
</organism>
<proteinExistence type="predicted"/>